<proteinExistence type="predicted"/>
<name>A0ABU9YC92_9SPHN</name>
<protein>
    <recommendedName>
        <fullName evidence="4">DUF4263 domain-containing protein</fullName>
    </recommendedName>
</protein>
<comment type="caution">
    <text evidence="2">The sequence shown here is derived from an EMBL/GenBank/DDBJ whole genome shotgun (WGS) entry which is preliminary data.</text>
</comment>
<keyword evidence="3" id="KW-1185">Reference proteome</keyword>
<reference evidence="2 3" key="1">
    <citation type="submission" date="2024-05" db="EMBL/GenBank/DDBJ databases">
        <authorList>
            <person name="Liu Q."/>
            <person name="Xin Y.-H."/>
        </authorList>
    </citation>
    <scope>NUCLEOTIDE SEQUENCE [LARGE SCALE GENOMIC DNA]</scope>
    <source>
        <strain evidence="2 3">CGMCC 1.10181</strain>
    </source>
</reference>
<sequence length="456" mass="50586">MADAAGFVLNIGVGRAEELQAEADGRGVFPEVVPDFAHSRNVPLTCLISVGGRSITHVAPARRGFRAGVGLRRLNIGPMIELAAPVSKRALMTAVGLRFRRHLAQRLRNGGLIPPATFTAAVDALMELAPDVRPALVRFSATRRERLARLTPEQRRSLAMQKDTLTTALAIADIDRSPIQEWDPPVEGEHATSFLDGLPQMREREDLMVVADLMRVPGFEFVREVAHGAVQFESERTRLTVVMANHLPLEEQLGADLVYFNETYRSFVIVQYKAMEGDDDEGAVFRLPSPQLALELERMERHLELLRGCPPNATRQGYRMLENPFFLKLCPRMQFAPDSQALVKGMYLTLDHWKLIEADESMVGSRGGRIVTYGNVGRHLDNSAFVRLVADAWVGTTVEQSDVLERLIREVLATGRTVTFAVKSDKPPPDDAEQVSAIDVTRPQDEQEPPLTVSIG</sequence>
<dbReference type="EMBL" id="JBDIME010000048">
    <property type="protein sequence ID" value="MEN2793430.1"/>
    <property type="molecule type" value="Genomic_DNA"/>
</dbReference>
<organism evidence="2 3">
    <name type="scientific">Sphingomonas oligophenolica</name>
    <dbReference type="NCBI Taxonomy" id="301154"/>
    <lineage>
        <taxon>Bacteria</taxon>
        <taxon>Pseudomonadati</taxon>
        <taxon>Pseudomonadota</taxon>
        <taxon>Alphaproteobacteria</taxon>
        <taxon>Sphingomonadales</taxon>
        <taxon>Sphingomonadaceae</taxon>
        <taxon>Sphingomonas</taxon>
    </lineage>
</organism>
<evidence type="ECO:0000313" key="3">
    <source>
        <dbReference type="Proteomes" id="UP001419910"/>
    </source>
</evidence>
<evidence type="ECO:0000256" key="1">
    <source>
        <dbReference type="SAM" id="MobiDB-lite"/>
    </source>
</evidence>
<accession>A0ABU9YC92</accession>
<gene>
    <name evidence="2" type="ORF">ABC974_27675</name>
</gene>
<feature type="region of interest" description="Disordered" evidence="1">
    <location>
        <begin position="423"/>
        <end position="456"/>
    </location>
</feature>
<dbReference type="RefSeq" id="WP_343887546.1">
    <property type="nucleotide sequence ID" value="NZ_BAAAEH010000004.1"/>
</dbReference>
<dbReference type="Proteomes" id="UP001419910">
    <property type="component" value="Unassembled WGS sequence"/>
</dbReference>
<evidence type="ECO:0000313" key="2">
    <source>
        <dbReference type="EMBL" id="MEN2793430.1"/>
    </source>
</evidence>
<evidence type="ECO:0008006" key="4">
    <source>
        <dbReference type="Google" id="ProtNLM"/>
    </source>
</evidence>